<evidence type="ECO:0000313" key="4">
    <source>
        <dbReference type="Proteomes" id="UP000294980"/>
    </source>
</evidence>
<proteinExistence type="predicted"/>
<dbReference type="RefSeq" id="WP_117317268.1">
    <property type="nucleotide sequence ID" value="NZ_QQSW01000008.1"/>
</dbReference>
<dbReference type="AlphaFoldDB" id="A0A4R2KWB2"/>
<keyword evidence="1" id="KW-0812">Transmembrane</keyword>
<gene>
    <name evidence="3" type="ORF">EV688_103151</name>
</gene>
<keyword evidence="1" id="KW-0472">Membrane</keyword>
<reference evidence="3 4" key="1">
    <citation type="submission" date="2019-03" db="EMBL/GenBank/DDBJ databases">
        <title>Genomic Encyclopedia of Type Strains, Phase IV (KMG-IV): sequencing the most valuable type-strain genomes for metagenomic binning, comparative biology and taxonomic classification.</title>
        <authorList>
            <person name="Goeker M."/>
        </authorList>
    </citation>
    <scope>NUCLEOTIDE SEQUENCE [LARGE SCALE GENOMIC DNA]</scope>
    <source>
        <strain evidence="3 4">DSM 23344</strain>
    </source>
</reference>
<feature type="transmembrane region" description="Helical" evidence="1">
    <location>
        <begin position="136"/>
        <end position="159"/>
    </location>
</feature>
<feature type="transmembrane region" description="Helical" evidence="1">
    <location>
        <begin position="20"/>
        <end position="46"/>
    </location>
</feature>
<feature type="transmembrane region" description="Helical" evidence="1">
    <location>
        <begin position="97"/>
        <end position="115"/>
    </location>
</feature>
<name>A0A4R2KWB2_9GAMM</name>
<dbReference type="InterPro" id="IPR046586">
    <property type="entry name" value="DUF6644"/>
</dbReference>
<feature type="transmembrane region" description="Helical" evidence="1">
    <location>
        <begin position="67"/>
        <end position="85"/>
    </location>
</feature>
<keyword evidence="4" id="KW-1185">Reference proteome</keyword>
<evidence type="ECO:0000259" key="2">
    <source>
        <dbReference type="Pfam" id="PF20349"/>
    </source>
</evidence>
<comment type="caution">
    <text evidence="3">The sequence shown here is derived from an EMBL/GenBank/DDBJ whole genome shotgun (WGS) entry which is preliminary data.</text>
</comment>
<dbReference type="OrthoDB" id="7063120at2"/>
<dbReference type="Pfam" id="PF20349">
    <property type="entry name" value="DUF6644"/>
    <property type="match status" value="1"/>
</dbReference>
<evidence type="ECO:0000313" key="3">
    <source>
        <dbReference type="EMBL" id="TCO77137.1"/>
    </source>
</evidence>
<protein>
    <recommendedName>
        <fullName evidence="2">DUF6644 domain-containing protein</fullName>
    </recommendedName>
</protein>
<dbReference type="EMBL" id="SLWX01000003">
    <property type="protein sequence ID" value="TCO77137.1"/>
    <property type="molecule type" value="Genomic_DNA"/>
</dbReference>
<sequence>MYELMAWLEASALAEFLRGLGVWTYGLVNLVHILGIGTLLGSVLLLDLRLLGAWNSIPLPTIARPTVPLAATGFVLAVCSGVAMLSFNTTEYHGNPFLYIKLPTLVVALANVAIIQRLSAWRRGMAGNASQPGDRGVLAVAGAVSLLLWLTVVACGRMIGYW</sequence>
<accession>A0A4R2KWB2</accession>
<organism evidence="3 4">
    <name type="scientific">Chromatocurvus halotolerans</name>
    <dbReference type="NCBI Taxonomy" id="1132028"/>
    <lineage>
        <taxon>Bacteria</taxon>
        <taxon>Pseudomonadati</taxon>
        <taxon>Pseudomonadota</taxon>
        <taxon>Gammaproteobacteria</taxon>
        <taxon>Cellvibrionales</taxon>
        <taxon>Halieaceae</taxon>
        <taxon>Chromatocurvus</taxon>
    </lineage>
</organism>
<feature type="domain" description="DUF6644" evidence="2">
    <location>
        <begin position="6"/>
        <end position="161"/>
    </location>
</feature>
<keyword evidence="1" id="KW-1133">Transmembrane helix</keyword>
<evidence type="ECO:0000256" key="1">
    <source>
        <dbReference type="SAM" id="Phobius"/>
    </source>
</evidence>
<dbReference type="Proteomes" id="UP000294980">
    <property type="component" value="Unassembled WGS sequence"/>
</dbReference>